<comment type="caution">
    <text evidence="2">The sequence shown here is derived from an EMBL/GenBank/DDBJ whole genome shotgun (WGS) entry which is preliminary data.</text>
</comment>
<dbReference type="Proteomes" id="UP000317176">
    <property type="component" value="Unassembled WGS sequence"/>
</dbReference>
<keyword evidence="1" id="KW-1133">Transmembrane helix</keyword>
<organism evidence="2 3">
    <name type="scientific">Bradyrhizobium daqingense</name>
    <dbReference type="NCBI Taxonomy" id="993502"/>
    <lineage>
        <taxon>Bacteria</taxon>
        <taxon>Pseudomonadati</taxon>
        <taxon>Pseudomonadota</taxon>
        <taxon>Alphaproteobacteria</taxon>
        <taxon>Hyphomicrobiales</taxon>
        <taxon>Nitrobacteraceae</taxon>
        <taxon>Bradyrhizobium</taxon>
    </lineage>
</organism>
<evidence type="ECO:0000313" key="3">
    <source>
        <dbReference type="Proteomes" id="UP000317176"/>
    </source>
</evidence>
<gene>
    <name evidence="2" type="ORF">IQ17_03309</name>
</gene>
<feature type="transmembrane region" description="Helical" evidence="1">
    <location>
        <begin position="28"/>
        <end position="57"/>
    </location>
</feature>
<proteinExistence type="predicted"/>
<keyword evidence="1" id="KW-0812">Transmembrane</keyword>
<dbReference type="AlphaFoldDB" id="A0A562LCH5"/>
<keyword evidence="3" id="KW-1185">Reference proteome</keyword>
<keyword evidence="1" id="KW-0472">Membrane</keyword>
<name>A0A562LCH5_9BRAD</name>
<sequence>MVAPVMTHKAAADVVVPTPRQRPDLLGITYLGTITIVMLAWIGGLVWASIAFFNWLVS</sequence>
<protein>
    <submittedName>
        <fullName evidence="2">Uncharacterized protein</fullName>
    </submittedName>
</protein>
<accession>A0A562LCH5</accession>
<evidence type="ECO:0000313" key="2">
    <source>
        <dbReference type="EMBL" id="TWI05144.1"/>
    </source>
</evidence>
<reference evidence="2 3" key="1">
    <citation type="journal article" date="2015" name="Stand. Genomic Sci.">
        <title>Genomic Encyclopedia of Bacterial and Archaeal Type Strains, Phase III: the genomes of soil and plant-associated and newly described type strains.</title>
        <authorList>
            <person name="Whitman W.B."/>
            <person name="Woyke T."/>
            <person name="Klenk H.P."/>
            <person name="Zhou Y."/>
            <person name="Lilburn T.G."/>
            <person name="Beck B.J."/>
            <person name="De Vos P."/>
            <person name="Vandamme P."/>
            <person name="Eisen J.A."/>
            <person name="Garrity G."/>
            <person name="Hugenholtz P."/>
            <person name="Kyrpides N.C."/>
        </authorList>
    </citation>
    <scope>NUCLEOTIDE SEQUENCE [LARGE SCALE GENOMIC DNA]</scope>
    <source>
        <strain evidence="2 3">CGMCC 1.10947</strain>
    </source>
</reference>
<dbReference type="EMBL" id="VLKL01000008">
    <property type="protein sequence ID" value="TWI05144.1"/>
    <property type="molecule type" value="Genomic_DNA"/>
</dbReference>
<evidence type="ECO:0000256" key="1">
    <source>
        <dbReference type="SAM" id="Phobius"/>
    </source>
</evidence>